<evidence type="ECO:0000256" key="1">
    <source>
        <dbReference type="SAM" id="Phobius"/>
    </source>
</evidence>
<feature type="transmembrane region" description="Helical" evidence="1">
    <location>
        <begin position="95"/>
        <end position="115"/>
    </location>
</feature>
<organism evidence="2 3">
    <name type="scientific">Cohnella phaseoli</name>
    <dbReference type="NCBI Taxonomy" id="456490"/>
    <lineage>
        <taxon>Bacteria</taxon>
        <taxon>Bacillati</taxon>
        <taxon>Bacillota</taxon>
        <taxon>Bacilli</taxon>
        <taxon>Bacillales</taxon>
        <taxon>Paenibacillaceae</taxon>
        <taxon>Cohnella</taxon>
    </lineage>
</organism>
<reference evidence="2 3" key="1">
    <citation type="submission" date="2018-07" db="EMBL/GenBank/DDBJ databases">
        <title>Genomic Encyclopedia of Type Strains, Phase III (KMG-III): the genomes of soil and plant-associated and newly described type strains.</title>
        <authorList>
            <person name="Whitman W."/>
        </authorList>
    </citation>
    <scope>NUCLEOTIDE SEQUENCE [LARGE SCALE GENOMIC DNA]</scope>
    <source>
        <strain evidence="2 3">CECT 7287</strain>
    </source>
</reference>
<dbReference type="AlphaFoldDB" id="A0A3D9JMU8"/>
<name>A0A3D9JMU8_9BACL</name>
<keyword evidence="1" id="KW-1133">Transmembrane helix</keyword>
<keyword evidence="1" id="KW-0812">Transmembrane</keyword>
<dbReference type="PANTHER" id="PTHR40031">
    <property type="entry name" value="HYPOTHETICAL MEMBRANE SPANNING PROTEIN"/>
    <property type="match status" value="1"/>
</dbReference>
<comment type="caution">
    <text evidence="2">The sequence shown here is derived from an EMBL/GenBank/DDBJ whole genome shotgun (WGS) entry which is preliminary data.</text>
</comment>
<keyword evidence="1" id="KW-0472">Membrane</keyword>
<protein>
    <submittedName>
        <fullName evidence="2">Inner membrane protein</fullName>
    </submittedName>
</protein>
<gene>
    <name evidence="2" type="ORF">DFP98_11556</name>
</gene>
<evidence type="ECO:0000313" key="2">
    <source>
        <dbReference type="EMBL" id="RED75441.1"/>
    </source>
</evidence>
<feature type="transmembrane region" description="Helical" evidence="1">
    <location>
        <begin position="293"/>
        <end position="312"/>
    </location>
</feature>
<sequence>MDTGTHFVFGLGLGGLAMTDPVIASHAYGPIAILIGTVAGSNAPDLDGLLRFKSNADYIKNHRGLSHSFPAIVGWTALITTVIAVSFRGIPWWHIAFWVLLAVVVHVLSDLFNSYGTQAYRPLSKQWVAWNIIHIFDPFIFFAHLFAILLWISGIAVPQVIFPVLYVLLGIYYGWRTLAHRRLSGKIAGHDPEGQPRDRYTLLPTISLYRWNVVRVSEDCTYGIGEWNNGKMKWVDVLKCDEHPAIDASKQHQDVQAFLSVTPFPCGLVKTHTWGYEVRWVDVRYRYRKQYPFVAVVLMDLNLAPLQSYVGWLSDDRLEKRLRMNSY</sequence>
<dbReference type="InterPro" id="IPR053170">
    <property type="entry name" value="Transcription_regulator"/>
</dbReference>
<dbReference type="Pfam" id="PF04307">
    <property type="entry name" value="YdjM"/>
    <property type="match status" value="1"/>
</dbReference>
<feature type="transmembrane region" description="Helical" evidence="1">
    <location>
        <begin position="156"/>
        <end position="175"/>
    </location>
</feature>
<proteinExistence type="predicted"/>
<dbReference type="EMBL" id="QRDZ01000015">
    <property type="protein sequence ID" value="RED75441.1"/>
    <property type="molecule type" value="Genomic_DNA"/>
</dbReference>
<feature type="transmembrane region" description="Helical" evidence="1">
    <location>
        <begin position="69"/>
        <end position="89"/>
    </location>
</feature>
<evidence type="ECO:0000313" key="3">
    <source>
        <dbReference type="Proteomes" id="UP000256977"/>
    </source>
</evidence>
<feature type="transmembrane region" description="Helical" evidence="1">
    <location>
        <begin position="127"/>
        <end position="150"/>
    </location>
</feature>
<dbReference type="InterPro" id="IPR007404">
    <property type="entry name" value="YdjM-like"/>
</dbReference>
<dbReference type="OrthoDB" id="110250at2"/>
<dbReference type="RefSeq" id="WP_116062174.1">
    <property type="nucleotide sequence ID" value="NZ_QRDZ01000015.1"/>
</dbReference>
<dbReference type="Proteomes" id="UP000256977">
    <property type="component" value="Unassembled WGS sequence"/>
</dbReference>
<keyword evidence="3" id="KW-1185">Reference proteome</keyword>
<accession>A0A3D9JMU8</accession>
<dbReference type="PANTHER" id="PTHR40031:SF1">
    <property type="entry name" value="MEMBRANE-BOUND METAL-DEPENDENT HYDROLASE"/>
    <property type="match status" value="1"/>
</dbReference>